<protein>
    <submittedName>
        <fullName evidence="2">Chromosome 14 SCAF14590, whole genome shotgun sequence</fullName>
    </submittedName>
</protein>
<evidence type="ECO:0000313" key="2">
    <source>
        <dbReference type="EMBL" id="CAG00082.1"/>
    </source>
</evidence>
<reference evidence="2" key="1">
    <citation type="journal article" date="2004" name="Nature">
        <title>Genome duplication in the teleost fish Tetraodon nigroviridis reveals the early vertebrate proto-karyotype.</title>
        <authorList>
            <person name="Jaillon O."/>
            <person name="Aury J.-M."/>
            <person name="Brunet F."/>
            <person name="Petit J.-L."/>
            <person name="Stange-Thomann N."/>
            <person name="Mauceli E."/>
            <person name="Bouneau L."/>
            <person name="Fischer C."/>
            <person name="Ozouf-Costaz C."/>
            <person name="Bernot A."/>
            <person name="Nicaud S."/>
            <person name="Jaffe D."/>
            <person name="Fisher S."/>
            <person name="Lutfalla G."/>
            <person name="Dossat C."/>
            <person name="Segurens B."/>
            <person name="Dasilva C."/>
            <person name="Salanoubat M."/>
            <person name="Levy M."/>
            <person name="Boudet N."/>
            <person name="Castellano S."/>
            <person name="Anthouard V."/>
            <person name="Jubin C."/>
            <person name="Castelli V."/>
            <person name="Katinka M."/>
            <person name="Vacherie B."/>
            <person name="Biemont C."/>
            <person name="Skalli Z."/>
            <person name="Cattolico L."/>
            <person name="Poulain J."/>
            <person name="De Berardinis V."/>
            <person name="Cruaud C."/>
            <person name="Duprat S."/>
            <person name="Brottier P."/>
            <person name="Coutanceau J.-P."/>
            <person name="Gouzy J."/>
            <person name="Parra G."/>
            <person name="Lardier G."/>
            <person name="Chapple C."/>
            <person name="McKernan K.J."/>
            <person name="McEwan P."/>
            <person name="Bosak S."/>
            <person name="Kellis M."/>
            <person name="Volff J.-N."/>
            <person name="Guigo R."/>
            <person name="Zody M.C."/>
            <person name="Mesirov J."/>
            <person name="Lindblad-Toh K."/>
            <person name="Birren B."/>
            <person name="Nusbaum C."/>
            <person name="Kahn D."/>
            <person name="Robinson-Rechavi M."/>
            <person name="Laudet V."/>
            <person name="Schachter V."/>
            <person name="Quetier F."/>
            <person name="Saurin W."/>
            <person name="Scarpelli C."/>
            <person name="Wincker P."/>
            <person name="Lander E.S."/>
            <person name="Weissenbach J."/>
            <person name="Roest Crollius H."/>
        </authorList>
    </citation>
    <scope>NUCLEOTIDE SEQUENCE [LARGE SCALE GENOMIC DNA]</scope>
</reference>
<dbReference type="EMBL" id="CAAE01014590">
    <property type="protein sequence ID" value="CAG00082.1"/>
    <property type="molecule type" value="Genomic_DNA"/>
</dbReference>
<accession>Q4SH00</accession>
<sequence length="43" mass="5043">MDDFPTKRLSARVGVLTRHLVTQYGRRNNKKQQKKGHEINSSF</sequence>
<proteinExistence type="predicted"/>
<gene>
    <name evidence="2" type="ORF">GSTENG00018389001</name>
</gene>
<dbReference type="AlphaFoldDB" id="Q4SH00"/>
<reference evidence="2" key="2">
    <citation type="submission" date="2004-02" db="EMBL/GenBank/DDBJ databases">
        <authorList>
            <consortium name="Genoscope"/>
            <consortium name="Whitehead Institute Centre for Genome Research"/>
        </authorList>
    </citation>
    <scope>NUCLEOTIDE SEQUENCE</scope>
</reference>
<evidence type="ECO:0000256" key="1">
    <source>
        <dbReference type="SAM" id="MobiDB-lite"/>
    </source>
</evidence>
<name>Q4SH00_TETNG</name>
<feature type="region of interest" description="Disordered" evidence="1">
    <location>
        <begin position="22"/>
        <end position="43"/>
    </location>
</feature>
<dbReference type="KEGG" id="tng:GSTEN00018389G001"/>
<organism evidence="2">
    <name type="scientific">Tetraodon nigroviridis</name>
    <name type="common">Spotted green pufferfish</name>
    <name type="synonym">Chelonodon nigroviridis</name>
    <dbReference type="NCBI Taxonomy" id="99883"/>
    <lineage>
        <taxon>Eukaryota</taxon>
        <taxon>Metazoa</taxon>
        <taxon>Chordata</taxon>
        <taxon>Craniata</taxon>
        <taxon>Vertebrata</taxon>
        <taxon>Euteleostomi</taxon>
        <taxon>Actinopterygii</taxon>
        <taxon>Neopterygii</taxon>
        <taxon>Teleostei</taxon>
        <taxon>Neoteleostei</taxon>
        <taxon>Acanthomorphata</taxon>
        <taxon>Eupercaria</taxon>
        <taxon>Tetraodontiformes</taxon>
        <taxon>Tetradontoidea</taxon>
        <taxon>Tetraodontidae</taxon>
        <taxon>Tetraodon</taxon>
    </lineage>
</organism>